<feature type="signal peptide" evidence="6">
    <location>
        <begin position="1"/>
        <end position="21"/>
    </location>
</feature>
<evidence type="ECO:0000256" key="2">
    <source>
        <dbReference type="ARBA" id="ARBA00022729"/>
    </source>
</evidence>
<keyword evidence="4" id="KW-0564">Palmitate</keyword>
<sequence length="458" mass="51033">MMSKKQAAITGLLALSLIAAGCTTTERTDSGKSNTAASGQKVKLKFWTNARHDTDLMQEKIKQFNETNKSNIEIEYQVMTDNYEQVLQTAILAGEAPDIMNAKSKLAITDLVKMKAIEPLDSYTTPELKARFGDNLLKLDGINSVDGKLYSLPNYGSTFRLIYNKDLFSKAGLTEPPKSLEELVTYAQKITEAGKADGVYGFALNMKNPVAAYERSIMPMMRLDGKDIYDWKTGKYDFSTLKPYVETIKKIVDNKSMLPGYESLDIDPLRNQFAAGKIGMYMSLSAEPSVYDSQFPTKINWGVAQLPTIDGQAPKGANYINAAGNWLYISSTSEHKKEAWEFMQFIHGDDVLVPYFEQGKGVALIPSVISKAKEPSLKNFKDFTPKDDAIWPVYPVHKVEGKAWQSVVVEYILGVLPLDKAIDDMNKRYNEGLDAAEKSGTVKRVVIPDFNARNLISK</sequence>
<dbReference type="InterPro" id="IPR006059">
    <property type="entry name" value="SBP"/>
</dbReference>
<evidence type="ECO:0000256" key="4">
    <source>
        <dbReference type="ARBA" id="ARBA00023139"/>
    </source>
</evidence>
<evidence type="ECO:0000313" key="7">
    <source>
        <dbReference type="EMBL" id="CAG7654304.1"/>
    </source>
</evidence>
<keyword evidence="1" id="KW-1003">Cell membrane</keyword>
<reference evidence="7 8" key="1">
    <citation type="submission" date="2021-06" db="EMBL/GenBank/DDBJ databases">
        <authorList>
            <person name="Criscuolo A."/>
        </authorList>
    </citation>
    <scope>NUCLEOTIDE SEQUENCE [LARGE SCALE GENOMIC DNA]</scope>
    <source>
        <strain evidence="8">CIP 111802</strain>
    </source>
</reference>
<dbReference type="EMBL" id="CAJVCE010000022">
    <property type="protein sequence ID" value="CAG7654304.1"/>
    <property type="molecule type" value="Genomic_DNA"/>
</dbReference>
<dbReference type="PROSITE" id="PS51257">
    <property type="entry name" value="PROKAR_LIPOPROTEIN"/>
    <property type="match status" value="1"/>
</dbReference>
<protein>
    <recommendedName>
        <fullName evidence="9">Extracellular solute-binding protein</fullName>
    </recommendedName>
</protein>
<dbReference type="Pfam" id="PF01547">
    <property type="entry name" value="SBP_bac_1"/>
    <property type="match status" value="1"/>
</dbReference>
<organism evidence="7 8">
    <name type="scientific">Paenibacillus allorhizosphaerae</name>
    <dbReference type="NCBI Taxonomy" id="2849866"/>
    <lineage>
        <taxon>Bacteria</taxon>
        <taxon>Bacillati</taxon>
        <taxon>Bacillota</taxon>
        <taxon>Bacilli</taxon>
        <taxon>Bacillales</taxon>
        <taxon>Paenibacillaceae</taxon>
        <taxon>Paenibacillus</taxon>
    </lineage>
</organism>
<dbReference type="RefSeq" id="WP_218101940.1">
    <property type="nucleotide sequence ID" value="NZ_CAJVCE010000022.1"/>
</dbReference>
<dbReference type="Proteomes" id="UP000730618">
    <property type="component" value="Unassembled WGS sequence"/>
</dbReference>
<name>A0ABM8VQM1_9BACL</name>
<feature type="chain" id="PRO_5045081587" description="Extracellular solute-binding protein" evidence="6">
    <location>
        <begin position="22"/>
        <end position="458"/>
    </location>
</feature>
<keyword evidence="3" id="KW-0472">Membrane</keyword>
<dbReference type="PANTHER" id="PTHR43649:SF33">
    <property type="entry name" value="POLYGALACTURONAN_RHAMNOGALACTURONAN-BINDING PROTEIN YTCQ"/>
    <property type="match status" value="1"/>
</dbReference>
<keyword evidence="2 6" id="KW-0732">Signal</keyword>
<evidence type="ECO:0000256" key="5">
    <source>
        <dbReference type="ARBA" id="ARBA00023288"/>
    </source>
</evidence>
<comment type="caution">
    <text evidence="7">The sequence shown here is derived from an EMBL/GenBank/DDBJ whole genome shotgun (WGS) entry which is preliminary data.</text>
</comment>
<proteinExistence type="predicted"/>
<evidence type="ECO:0000313" key="8">
    <source>
        <dbReference type="Proteomes" id="UP000730618"/>
    </source>
</evidence>
<gene>
    <name evidence="7" type="ORF">PAECIP111802_05732</name>
</gene>
<dbReference type="CDD" id="cd13585">
    <property type="entry name" value="PBP2_TMBP_like"/>
    <property type="match status" value="1"/>
</dbReference>
<dbReference type="InterPro" id="IPR050490">
    <property type="entry name" value="Bact_solute-bd_prot1"/>
</dbReference>
<accession>A0ABM8VQM1</accession>
<evidence type="ECO:0008006" key="9">
    <source>
        <dbReference type="Google" id="ProtNLM"/>
    </source>
</evidence>
<evidence type="ECO:0000256" key="3">
    <source>
        <dbReference type="ARBA" id="ARBA00023136"/>
    </source>
</evidence>
<keyword evidence="8" id="KW-1185">Reference proteome</keyword>
<keyword evidence="5" id="KW-0449">Lipoprotein</keyword>
<dbReference type="PANTHER" id="PTHR43649">
    <property type="entry name" value="ARABINOSE-BINDING PROTEIN-RELATED"/>
    <property type="match status" value="1"/>
</dbReference>
<evidence type="ECO:0000256" key="6">
    <source>
        <dbReference type="SAM" id="SignalP"/>
    </source>
</evidence>
<evidence type="ECO:0000256" key="1">
    <source>
        <dbReference type="ARBA" id="ARBA00022475"/>
    </source>
</evidence>